<dbReference type="PROSITE" id="PS50042">
    <property type="entry name" value="CNMP_BINDING_3"/>
    <property type="match status" value="1"/>
</dbReference>
<dbReference type="RefSeq" id="WP_070069105.1">
    <property type="nucleotide sequence ID" value="NZ_MKKK01000009.1"/>
</dbReference>
<gene>
    <name evidence="2" type="ORF">BJI46_09815</name>
</gene>
<dbReference type="GO" id="GO:0050135">
    <property type="term" value="F:NADP+ nucleosidase activity"/>
    <property type="evidence" value="ECO:0007669"/>
    <property type="project" value="InterPro"/>
</dbReference>
<dbReference type="STRING" id="1262585.BJI46_09815"/>
<evidence type="ECO:0000313" key="3">
    <source>
        <dbReference type="Proteomes" id="UP000185895"/>
    </source>
</evidence>
<dbReference type="InterPro" id="IPR018490">
    <property type="entry name" value="cNMP-bd_dom_sf"/>
</dbReference>
<evidence type="ECO:0000259" key="1">
    <source>
        <dbReference type="PROSITE" id="PS50042"/>
    </source>
</evidence>
<dbReference type="Pfam" id="PF10137">
    <property type="entry name" value="CAP12-PCTIR_TIR"/>
    <property type="match status" value="1"/>
</dbReference>
<evidence type="ECO:0000313" key="2">
    <source>
        <dbReference type="EMBL" id="OEY97393.1"/>
    </source>
</evidence>
<reference evidence="2 3" key="1">
    <citation type="submission" date="2016-09" db="EMBL/GenBank/DDBJ databases">
        <authorList>
            <person name="Capua I."/>
            <person name="De Benedictis P."/>
            <person name="Joannis T."/>
            <person name="Lombin L.H."/>
            <person name="Cattoli G."/>
        </authorList>
    </citation>
    <scope>NUCLEOTIDE SEQUENCE [LARGE SCALE GENOMIC DNA]</scope>
    <source>
        <strain evidence="2 3">ANC 4671</strain>
    </source>
</reference>
<dbReference type="CDD" id="cd00038">
    <property type="entry name" value="CAP_ED"/>
    <property type="match status" value="1"/>
</dbReference>
<dbReference type="PANTHER" id="PTHR47823:SF9">
    <property type="entry name" value="CHROMOSOME UNDETERMINED SCAFFOLD_10, WHOLE GENOME SHOTGUN SEQUENCE"/>
    <property type="match status" value="1"/>
</dbReference>
<proteinExistence type="predicted"/>
<dbReference type="PANTHER" id="PTHR47823">
    <property type="entry name" value="ION_TRANS DOMAIN-CONTAINING PROTEIN"/>
    <property type="match status" value="1"/>
</dbReference>
<comment type="caution">
    <text evidence="2">The sequence shown here is derived from an EMBL/GenBank/DDBJ whole genome shotgun (WGS) entry which is preliminary data.</text>
</comment>
<dbReference type="AlphaFoldDB" id="A0A1E7RDM5"/>
<feature type="domain" description="Cyclic nucleotide-binding" evidence="1">
    <location>
        <begin position="21"/>
        <end position="138"/>
    </location>
</feature>
<keyword evidence="3" id="KW-1185">Reference proteome</keyword>
<dbReference type="InterPro" id="IPR019302">
    <property type="entry name" value="CAP12/PCTIR_TIR_dom"/>
</dbReference>
<dbReference type="EMBL" id="MKKK01000009">
    <property type="protein sequence ID" value="OEY97393.1"/>
    <property type="molecule type" value="Genomic_DNA"/>
</dbReference>
<dbReference type="SMART" id="SM00100">
    <property type="entry name" value="cNMP"/>
    <property type="match status" value="1"/>
</dbReference>
<dbReference type="Proteomes" id="UP000185895">
    <property type="component" value="Unassembled WGS sequence"/>
</dbReference>
<dbReference type="InterPro" id="IPR014710">
    <property type="entry name" value="RmlC-like_jellyroll"/>
</dbReference>
<name>A0A1E7RDM5_9GAMM</name>
<organism evidence="2 3">
    <name type="scientific">Acinetobacter qingfengensis</name>
    <dbReference type="NCBI Taxonomy" id="1262585"/>
    <lineage>
        <taxon>Bacteria</taxon>
        <taxon>Pseudomonadati</taxon>
        <taxon>Pseudomonadota</taxon>
        <taxon>Gammaproteobacteria</taxon>
        <taxon>Moraxellales</taxon>
        <taxon>Moraxellaceae</taxon>
        <taxon>Acinetobacter</taxon>
    </lineage>
</organism>
<accession>A0A1E7RDM5</accession>
<dbReference type="InterPro" id="IPR000595">
    <property type="entry name" value="cNMP-bd_dom"/>
</dbReference>
<dbReference type="Gene3D" id="2.60.120.10">
    <property type="entry name" value="Jelly Rolls"/>
    <property type="match status" value="1"/>
</dbReference>
<protein>
    <recommendedName>
        <fullName evidence="1">Cyclic nucleotide-binding domain-containing protein</fullName>
    </recommendedName>
</protein>
<dbReference type="Pfam" id="PF00027">
    <property type="entry name" value="cNMP_binding"/>
    <property type="match status" value="1"/>
</dbReference>
<dbReference type="SUPFAM" id="SSF51206">
    <property type="entry name" value="cAMP-binding domain-like"/>
    <property type="match status" value="1"/>
</dbReference>
<dbReference type="OrthoDB" id="5497289at2"/>
<sequence>MQLKDRFKDKSVLVDALLPQTLVQHDKQMAEDIAEHGELVEFAEGDTILTQGDYDQDVFFIIAGEVNLLVYGNKFPYTRKAGISIGEMSALDATQPRSATAIANTTTVALKVNAKAFNELAQKYPKIYQLLAVDLSQRLNQRNELIEKQSEKPKLFIISTVESLNIARDIKSQLDYDEFDVTIWNETSVFNGGDYTLEALERAVQESDFGLAILQDDDITISREIEQRAPRDNVIFELGLFMGLLTRKRTFIALPRGVDQKLASDLKGLTPFEYKITSKTDYDVSNLTHNLRKAITKLGKRDKLDMC</sequence>